<organism evidence="2">
    <name type="scientific">Thermococcus litoralis</name>
    <dbReference type="NCBI Taxonomy" id="2265"/>
    <lineage>
        <taxon>Archaea</taxon>
        <taxon>Methanobacteriati</taxon>
        <taxon>Methanobacteriota</taxon>
        <taxon>Thermococci</taxon>
        <taxon>Thermococcales</taxon>
        <taxon>Thermococcaceae</taxon>
        <taxon>Thermococcus</taxon>
    </lineage>
</organism>
<evidence type="ECO:0000313" key="2">
    <source>
        <dbReference type="EMBL" id="HDD31609.1"/>
    </source>
</evidence>
<proteinExistence type="predicted"/>
<dbReference type="Proteomes" id="UP000886210">
    <property type="component" value="Unassembled WGS sequence"/>
</dbReference>
<dbReference type="EMBL" id="DQYG01000133">
    <property type="protein sequence ID" value="HDD31609.1"/>
    <property type="molecule type" value="Genomic_DNA"/>
</dbReference>
<dbReference type="InterPro" id="IPR002798">
    <property type="entry name" value="SpoIIM-like"/>
</dbReference>
<feature type="transmembrane region" description="Helical" evidence="1">
    <location>
        <begin position="59"/>
        <end position="81"/>
    </location>
</feature>
<accession>A0A7C0TZ81</accession>
<keyword evidence="1" id="KW-0812">Transmembrane</keyword>
<sequence>MNRLIFLSFLLFFIGFLLGISLPTRYKILGNVDITPFLEREFGKEKLSFSYIFENNLKASLLLSFGGALTFSGLTFLNLIFNGMNLGALFYEALASNDVGTFFLLIFPHGIFEIPALIIAG</sequence>
<evidence type="ECO:0000256" key="1">
    <source>
        <dbReference type="SAM" id="Phobius"/>
    </source>
</evidence>
<keyword evidence="1" id="KW-0472">Membrane</keyword>
<name>A0A7C0TZ81_THELI</name>
<dbReference type="PANTHER" id="PTHR35337:SF1">
    <property type="entry name" value="SLR1478 PROTEIN"/>
    <property type="match status" value="1"/>
</dbReference>
<dbReference type="AlphaFoldDB" id="A0A7C0TZ81"/>
<comment type="caution">
    <text evidence="2">The sequence shown here is derived from an EMBL/GenBank/DDBJ whole genome shotgun (WGS) entry which is preliminary data.</text>
</comment>
<reference evidence="2" key="1">
    <citation type="journal article" date="2020" name="mSystems">
        <title>Genome- and Community-Level Interaction Insights into Carbon Utilization and Element Cycling Functions of Hydrothermarchaeota in Hydrothermal Sediment.</title>
        <authorList>
            <person name="Zhou Z."/>
            <person name="Liu Y."/>
            <person name="Xu W."/>
            <person name="Pan J."/>
            <person name="Luo Z.H."/>
            <person name="Li M."/>
        </authorList>
    </citation>
    <scope>NUCLEOTIDE SEQUENCE [LARGE SCALE GENOMIC DNA]</scope>
    <source>
        <strain evidence="2">HyVt-151</strain>
    </source>
</reference>
<dbReference type="Pfam" id="PF01944">
    <property type="entry name" value="SpoIIM"/>
    <property type="match status" value="1"/>
</dbReference>
<dbReference type="PANTHER" id="PTHR35337">
    <property type="entry name" value="SLR1478 PROTEIN"/>
    <property type="match status" value="1"/>
</dbReference>
<feature type="non-terminal residue" evidence="2">
    <location>
        <position position="121"/>
    </location>
</feature>
<gene>
    <name evidence="2" type="ORF">ENF72_03160</name>
</gene>
<keyword evidence="1" id="KW-1133">Transmembrane helix</keyword>
<protein>
    <submittedName>
        <fullName evidence="2">Stage II sporulation protein M</fullName>
    </submittedName>
</protein>
<feature type="transmembrane region" description="Helical" evidence="1">
    <location>
        <begin position="102"/>
        <end position="120"/>
    </location>
</feature>